<feature type="compositionally biased region" description="Low complexity" evidence="1">
    <location>
        <begin position="76"/>
        <end position="96"/>
    </location>
</feature>
<proteinExistence type="predicted"/>
<sequence length="150" mass="15347">MDNVLKMVVAILGIAGILAFIVPSSVPDRNAAPVEQTANQPQAAPAEQPPEPELLTDFESNPDDFAAPSIDGLPLDDFSQSSDDSSNQNSSPDAPDAQAPVASGSTSQPFQPAQAASPSSSSRGASSDGGAPYVGREQFARPDPASRAAR</sequence>
<gene>
    <name evidence="2" type="ORF">ACFOWX_07590</name>
</gene>
<evidence type="ECO:0000313" key="2">
    <source>
        <dbReference type="EMBL" id="MFC4292274.1"/>
    </source>
</evidence>
<evidence type="ECO:0000256" key="1">
    <source>
        <dbReference type="SAM" id="MobiDB-lite"/>
    </source>
</evidence>
<evidence type="ECO:0000313" key="3">
    <source>
        <dbReference type="Proteomes" id="UP001595887"/>
    </source>
</evidence>
<accession>A0ABV8RHW8</accession>
<comment type="caution">
    <text evidence="2">The sequence shown here is derived from an EMBL/GenBank/DDBJ whole genome shotgun (WGS) entry which is preliminary data.</text>
</comment>
<feature type="region of interest" description="Disordered" evidence="1">
    <location>
        <begin position="29"/>
        <end position="150"/>
    </location>
</feature>
<name>A0ABV8RHW8_9SPHN</name>
<feature type="compositionally biased region" description="Low complexity" evidence="1">
    <location>
        <begin position="105"/>
        <end position="131"/>
    </location>
</feature>
<dbReference type="Proteomes" id="UP001595887">
    <property type="component" value="Unassembled WGS sequence"/>
</dbReference>
<organism evidence="2 3">
    <name type="scientific">Sphingorhabdus arenilitoris</name>
    <dbReference type="NCBI Taxonomy" id="1490041"/>
    <lineage>
        <taxon>Bacteria</taxon>
        <taxon>Pseudomonadati</taxon>
        <taxon>Pseudomonadota</taxon>
        <taxon>Alphaproteobacteria</taxon>
        <taxon>Sphingomonadales</taxon>
        <taxon>Sphingomonadaceae</taxon>
        <taxon>Sphingorhabdus</taxon>
    </lineage>
</organism>
<keyword evidence="3" id="KW-1185">Reference proteome</keyword>
<feature type="compositionally biased region" description="Low complexity" evidence="1">
    <location>
        <begin position="35"/>
        <end position="46"/>
    </location>
</feature>
<protein>
    <submittedName>
        <fullName evidence="2">Uncharacterized protein</fullName>
    </submittedName>
</protein>
<dbReference type="RefSeq" id="WP_381422825.1">
    <property type="nucleotide sequence ID" value="NZ_JBHSDH010000013.1"/>
</dbReference>
<reference evidence="3" key="1">
    <citation type="journal article" date="2019" name="Int. J. Syst. Evol. Microbiol.">
        <title>The Global Catalogue of Microorganisms (GCM) 10K type strain sequencing project: providing services to taxonomists for standard genome sequencing and annotation.</title>
        <authorList>
            <consortium name="The Broad Institute Genomics Platform"/>
            <consortium name="The Broad Institute Genome Sequencing Center for Infectious Disease"/>
            <person name="Wu L."/>
            <person name="Ma J."/>
        </authorList>
    </citation>
    <scope>NUCLEOTIDE SEQUENCE [LARGE SCALE GENOMIC DNA]</scope>
    <source>
        <strain evidence="3">CECT 8531</strain>
    </source>
</reference>
<dbReference type="EMBL" id="JBHSDH010000013">
    <property type="protein sequence ID" value="MFC4292274.1"/>
    <property type="molecule type" value="Genomic_DNA"/>
</dbReference>